<name>A0ABT3A4H6_9ALTE</name>
<dbReference type="Proteomes" id="UP001652504">
    <property type="component" value="Unassembled WGS sequence"/>
</dbReference>
<dbReference type="SUPFAM" id="SSF109604">
    <property type="entry name" value="HD-domain/PDEase-like"/>
    <property type="match status" value="1"/>
</dbReference>
<accession>A0ABT3A4H6</accession>
<proteinExistence type="predicted"/>
<sequence>MFDINDETLEKLKKTVSLPSRPSILVELDKELRREEPDLNAVSALLAKDVGLSAGILKILNSPAFGLSREVRDVKHGATILGLEAIKGISTAYFLKQTFDQGSCCILLEPFWDRATMVARAAVKIGMASYCNVTNDLMYLAGLFHNCGVPVMAIRFQDYGITMLEAQEDEDATLVEKENALYDTSHNVVGYFLSRSWHLPKSLSKALLHSQDRSFFDVEKDFEARALVAVMKAAENAISMIFEETDLTEWRRFGLSALAELELSVDEYQELVDQLEREVVDLTS</sequence>
<dbReference type="RefSeq" id="WP_263710781.1">
    <property type="nucleotide sequence ID" value="NZ_JAOWKX010000001.1"/>
</dbReference>
<dbReference type="PANTHER" id="PTHR33525">
    <property type="match status" value="1"/>
</dbReference>
<protein>
    <submittedName>
        <fullName evidence="2">HDOD domain-containing protein</fullName>
    </submittedName>
</protein>
<dbReference type="PANTHER" id="PTHR33525:SF6">
    <property type="entry name" value="HDOD DOMAIN-CONTAINING PROTEIN"/>
    <property type="match status" value="1"/>
</dbReference>
<dbReference type="InterPro" id="IPR013976">
    <property type="entry name" value="HDOD"/>
</dbReference>
<comment type="caution">
    <text evidence="2">The sequence shown here is derived from an EMBL/GenBank/DDBJ whole genome shotgun (WGS) entry which is preliminary data.</text>
</comment>
<feature type="domain" description="HDOD" evidence="1">
    <location>
        <begin position="18"/>
        <end position="213"/>
    </location>
</feature>
<dbReference type="EMBL" id="JAOWKX010000001">
    <property type="protein sequence ID" value="MCV2883585.1"/>
    <property type="molecule type" value="Genomic_DNA"/>
</dbReference>
<gene>
    <name evidence="2" type="ORF">OE749_02585</name>
</gene>
<organism evidence="2 3">
    <name type="scientific">Fluctibacter corallii</name>
    <dbReference type="NCBI Taxonomy" id="2984329"/>
    <lineage>
        <taxon>Bacteria</taxon>
        <taxon>Pseudomonadati</taxon>
        <taxon>Pseudomonadota</taxon>
        <taxon>Gammaproteobacteria</taxon>
        <taxon>Alteromonadales</taxon>
        <taxon>Alteromonadaceae</taxon>
        <taxon>Fluctibacter</taxon>
    </lineage>
</organism>
<dbReference type="PROSITE" id="PS51833">
    <property type="entry name" value="HDOD"/>
    <property type="match status" value="1"/>
</dbReference>
<dbReference type="Gene3D" id="1.10.3210.10">
    <property type="entry name" value="Hypothetical protein af1432"/>
    <property type="match status" value="1"/>
</dbReference>
<evidence type="ECO:0000313" key="3">
    <source>
        <dbReference type="Proteomes" id="UP001652504"/>
    </source>
</evidence>
<keyword evidence="3" id="KW-1185">Reference proteome</keyword>
<evidence type="ECO:0000313" key="2">
    <source>
        <dbReference type="EMBL" id="MCV2883585.1"/>
    </source>
</evidence>
<reference evidence="2 3" key="1">
    <citation type="submission" date="2022-10" db="EMBL/GenBank/DDBJ databases">
        <title>Aestuariibacter sp. AA17 isolated from Montipora capitata coral fragment.</title>
        <authorList>
            <person name="Emsley S.A."/>
            <person name="Pfannmuller K.M."/>
            <person name="Loughran R.M."/>
            <person name="Shlafstein M."/>
            <person name="Papke E."/>
            <person name="Saw J.H."/>
            <person name="Ushijima B."/>
            <person name="Videau P."/>
        </authorList>
    </citation>
    <scope>NUCLEOTIDE SEQUENCE [LARGE SCALE GENOMIC DNA]</scope>
    <source>
        <strain evidence="2 3">AA17</strain>
    </source>
</reference>
<evidence type="ECO:0000259" key="1">
    <source>
        <dbReference type="PROSITE" id="PS51833"/>
    </source>
</evidence>
<dbReference type="InterPro" id="IPR052340">
    <property type="entry name" value="RNase_Y/CdgJ"/>
</dbReference>
<dbReference type="Pfam" id="PF08668">
    <property type="entry name" value="HDOD"/>
    <property type="match status" value="1"/>
</dbReference>